<dbReference type="KEGG" id="bhk:B4U37_16375"/>
<reference evidence="10 11" key="2">
    <citation type="submission" date="2019-08" db="EMBL/GenBank/DDBJ databases">
        <title>Bacillus genomes from the desert of Cuatro Cienegas, Coahuila.</title>
        <authorList>
            <person name="Olmedo-Alvarez G."/>
        </authorList>
    </citation>
    <scope>NUCLEOTIDE SEQUENCE [LARGE SCALE GENOMIC DNA]</scope>
    <source>
        <strain evidence="7 10">CH88_3T</strain>
        <strain evidence="8 11">CH98b_3T</strain>
    </source>
</reference>
<dbReference type="EMBL" id="VTEU01000003">
    <property type="protein sequence ID" value="TYS59025.1"/>
    <property type="molecule type" value="Genomic_DNA"/>
</dbReference>
<evidence type="ECO:0000256" key="5">
    <source>
        <dbReference type="SAM" id="Phobius"/>
    </source>
</evidence>
<dbReference type="Pfam" id="PF02674">
    <property type="entry name" value="Colicin_V"/>
    <property type="match status" value="1"/>
</dbReference>
<feature type="transmembrane region" description="Helical" evidence="5">
    <location>
        <begin position="76"/>
        <end position="104"/>
    </location>
</feature>
<protein>
    <submittedName>
        <fullName evidence="7">CvpA family protein</fullName>
    </submittedName>
</protein>
<dbReference type="OrthoDB" id="1809613at2"/>
<evidence type="ECO:0000313" key="11">
    <source>
        <dbReference type="Proteomes" id="UP000324517"/>
    </source>
</evidence>
<gene>
    <name evidence="6" type="ORF">B4U37_16375</name>
    <name evidence="7" type="ORF">FZC74_09775</name>
    <name evidence="8" type="ORF">FZC75_14060</name>
</gene>
<keyword evidence="4 5" id="KW-0472">Membrane</keyword>
<accession>A0A1Y0CQ83</accession>
<dbReference type="PANTHER" id="PTHR37306">
    <property type="entry name" value="COLICIN V PRODUCTION PROTEIN"/>
    <property type="match status" value="1"/>
</dbReference>
<evidence type="ECO:0000313" key="8">
    <source>
        <dbReference type="EMBL" id="TYS71152.1"/>
    </source>
</evidence>
<keyword evidence="2 5" id="KW-0812">Transmembrane</keyword>
<evidence type="ECO:0000313" key="6">
    <source>
        <dbReference type="EMBL" id="ART77531.1"/>
    </source>
</evidence>
<dbReference type="AlphaFoldDB" id="A0A1Y0CQ83"/>
<reference evidence="6 9" key="1">
    <citation type="submission" date="2017-04" db="EMBL/GenBank/DDBJ databases">
        <title>Complete Genome Sequence of the Bacillus horikoshii 20a strain from Cuatro Cienegas, Coahuila, Mexico.</title>
        <authorList>
            <person name="Zarza E."/>
            <person name="Alcaraz L.D."/>
            <person name="Aguilar-Salinas B."/>
            <person name="Islas A."/>
            <person name="Olmedo-Alvarez G."/>
        </authorList>
    </citation>
    <scope>NUCLEOTIDE SEQUENCE [LARGE SCALE GENOMIC DNA]</scope>
    <source>
        <strain evidence="6 9">20a</strain>
    </source>
</reference>
<evidence type="ECO:0000256" key="4">
    <source>
        <dbReference type="ARBA" id="ARBA00023136"/>
    </source>
</evidence>
<dbReference type="Proteomes" id="UP000324517">
    <property type="component" value="Unassembled WGS sequence"/>
</dbReference>
<evidence type="ECO:0000256" key="3">
    <source>
        <dbReference type="ARBA" id="ARBA00022989"/>
    </source>
</evidence>
<feature type="transmembrane region" description="Helical" evidence="5">
    <location>
        <begin position="21"/>
        <end position="43"/>
    </location>
</feature>
<dbReference type="PANTHER" id="PTHR37306:SF1">
    <property type="entry name" value="COLICIN V PRODUCTION PROTEIN"/>
    <property type="match status" value="1"/>
</dbReference>
<dbReference type="EMBL" id="VTET01000007">
    <property type="protein sequence ID" value="TYS71152.1"/>
    <property type="molecule type" value="Genomic_DNA"/>
</dbReference>
<keyword evidence="9" id="KW-1185">Reference proteome</keyword>
<dbReference type="GO" id="GO:0016020">
    <property type="term" value="C:membrane"/>
    <property type="evidence" value="ECO:0007669"/>
    <property type="project" value="UniProtKB-SubCell"/>
</dbReference>
<organism evidence="7 10">
    <name type="scientific">Sutcliffiella horikoshii</name>
    <dbReference type="NCBI Taxonomy" id="79883"/>
    <lineage>
        <taxon>Bacteria</taxon>
        <taxon>Bacillati</taxon>
        <taxon>Bacillota</taxon>
        <taxon>Bacilli</taxon>
        <taxon>Bacillales</taxon>
        <taxon>Bacillaceae</taxon>
        <taxon>Sutcliffiella</taxon>
    </lineage>
</organism>
<evidence type="ECO:0000313" key="7">
    <source>
        <dbReference type="EMBL" id="TYS59025.1"/>
    </source>
</evidence>
<sequence>MLDLIIIFLFIMGLIVGIRRGFIMQIVHLSGFIAAFVVAYMFYADLAPKLKLWVPMPSFGNAEFSMFFETISLDTAYYRAIAFAILFFGTRIAAQIIGSMLDFLSHLPILKQVNSWAGAVLGFVEVYLIVFIFLYIGALVPMEIVQSSISDSSMAKGIVENTPIFSEKLQELWSGYMASKQ</sequence>
<evidence type="ECO:0000256" key="2">
    <source>
        <dbReference type="ARBA" id="ARBA00022692"/>
    </source>
</evidence>
<name>A0A1Y0CQ83_9BACI</name>
<evidence type="ECO:0000313" key="10">
    <source>
        <dbReference type="Proteomes" id="UP000323393"/>
    </source>
</evidence>
<dbReference type="Proteomes" id="UP000323393">
    <property type="component" value="Unassembled WGS sequence"/>
</dbReference>
<proteinExistence type="predicted"/>
<dbReference type="RefSeq" id="WP_088019057.1">
    <property type="nucleotide sequence ID" value="NZ_CP020880.1"/>
</dbReference>
<comment type="subcellular location">
    <subcellularLocation>
        <location evidence="1">Membrane</location>
        <topology evidence="1">Multi-pass membrane protein</topology>
    </subcellularLocation>
</comment>
<dbReference type="Proteomes" id="UP000195573">
    <property type="component" value="Chromosome"/>
</dbReference>
<dbReference type="GeneID" id="96739986"/>
<feature type="transmembrane region" description="Helical" evidence="5">
    <location>
        <begin position="116"/>
        <end position="140"/>
    </location>
</feature>
<dbReference type="InterPro" id="IPR003825">
    <property type="entry name" value="Colicin-V_CvpA"/>
</dbReference>
<dbReference type="EMBL" id="CP020880">
    <property type="protein sequence ID" value="ART77531.1"/>
    <property type="molecule type" value="Genomic_DNA"/>
</dbReference>
<dbReference type="GO" id="GO:0009403">
    <property type="term" value="P:toxin biosynthetic process"/>
    <property type="evidence" value="ECO:0007669"/>
    <property type="project" value="InterPro"/>
</dbReference>
<evidence type="ECO:0000256" key="1">
    <source>
        <dbReference type="ARBA" id="ARBA00004141"/>
    </source>
</evidence>
<evidence type="ECO:0000313" key="9">
    <source>
        <dbReference type="Proteomes" id="UP000195573"/>
    </source>
</evidence>
<keyword evidence="3 5" id="KW-1133">Transmembrane helix</keyword>